<proteinExistence type="predicted"/>
<name>A0AAV2B0M8_9ARAC</name>
<accession>A0AAV2B0M8</accession>
<evidence type="ECO:0000313" key="1">
    <source>
        <dbReference type="EMBL" id="CAL1288934.1"/>
    </source>
</evidence>
<organism evidence="1 2">
    <name type="scientific">Larinioides sclopetarius</name>
    <dbReference type="NCBI Taxonomy" id="280406"/>
    <lineage>
        <taxon>Eukaryota</taxon>
        <taxon>Metazoa</taxon>
        <taxon>Ecdysozoa</taxon>
        <taxon>Arthropoda</taxon>
        <taxon>Chelicerata</taxon>
        <taxon>Arachnida</taxon>
        <taxon>Araneae</taxon>
        <taxon>Araneomorphae</taxon>
        <taxon>Entelegynae</taxon>
        <taxon>Araneoidea</taxon>
        <taxon>Araneidae</taxon>
        <taxon>Larinioides</taxon>
    </lineage>
</organism>
<protein>
    <submittedName>
        <fullName evidence="1">Uncharacterized protein</fullName>
    </submittedName>
</protein>
<evidence type="ECO:0000313" key="2">
    <source>
        <dbReference type="Proteomes" id="UP001497382"/>
    </source>
</evidence>
<keyword evidence="2" id="KW-1185">Reference proteome</keyword>
<dbReference type="Proteomes" id="UP001497382">
    <property type="component" value="Unassembled WGS sequence"/>
</dbReference>
<dbReference type="AlphaFoldDB" id="A0AAV2B0M8"/>
<reference evidence="1 2" key="1">
    <citation type="submission" date="2024-04" db="EMBL/GenBank/DDBJ databases">
        <authorList>
            <person name="Rising A."/>
            <person name="Reimegard J."/>
            <person name="Sonavane S."/>
            <person name="Akerstrom W."/>
            <person name="Nylinder S."/>
            <person name="Hedman E."/>
            <person name="Kallberg Y."/>
        </authorList>
    </citation>
    <scope>NUCLEOTIDE SEQUENCE [LARGE SCALE GENOMIC DNA]</scope>
</reference>
<dbReference type="EMBL" id="CAXIEN010000240">
    <property type="protein sequence ID" value="CAL1288934.1"/>
    <property type="molecule type" value="Genomic_DNA"/>
</dbReference>
<gene>
    <name evidence="1" type="ORF">LARSCL_LOCUS15647</name>
</gene>
<sequence length="267" mass="30424">MDFALVTVSAILFFTFPVFGTLFGNSVSAGLFVIECRFCFLWKFKAPSQFVNMADSESCYRCSSPVDDRIEISNPDALDKIYEVAVRHVTELAETHLNEGKHSFISRFSEVFRNVIQENVTVKGLPWIVNKKKPSPEEEQETADALLSKLSKTIEKTAQKRKSVRQECCRINRQILQHERHNLKIAKIVPQIKLSSISGLPRPSKSRSVQSEEFLSISKDTEFLQQQIAEQAEMLSKIQQRVEFASNIAKKHDALSEILYDTGYISE</sequence>
<comment type="caution">
    <text evidence="1">The sequence shown here is derived from an EMBL/GenBank/DDBJ whole genome shotgun (WGS) entry which is preliminary data.</text>
</comment>